<dbReference type="GO" id="GO:0003723">
    <property type="term" value="F:RNA binding"/>
    <property type="evidence" value="ECO:0007669"/>
    <property type="project" value="InterPro"/>
</dbReference>
<dbReference type="Gene3D" id="1.10.10.10">
    <property type="entry name" value="Winged helix-like DNA-binding domain superfamily/Winged helix DNA-binding domain"/>
    <property type="match status" value="2"/>
</dbReference>
<dbReference type="SUPFAM" id="SSF50447">
    <property type="entry name" value="Translation proteins"/>
    <property type="match status" value="1"/>
</dbReference>
<keyword evidence="5" id="KW-0648">Protein biosynthesis</keyword>
<sequence>MILGTAGHVDHGKTTLVRALTGVDTDRLKEEKARGISIELGYAYAPVPEGGGVLGIIDVPGHEKFVHTMAAGASGIAHVLLVVAADDGVMPQTREHLAIVELFGIAQGTVVLTKTDRVDAERIAAVRTDIAALLHGSPLQDAPVFETAIAPDTTGPQHGIEALREHLFTLARQWRQRRDDGLFRLAVDRVFTLAGQGTVVTGTVFGGRVVVGDTVTHSATGEPVRVRSLHAQNRAATEGRAGERVALNLAGIDKQRIGRGDWIADARVLRPTQRIDVRLHLLADAPALGAWTALHVHLGAAHRQAHAVPLQADTVAPGGEGWVQLVFDAPVFVLPGDRLILRNAQGNRTVGGAVVLDPQAPERRRRSAERLAWLAALETLVAEGDARPLLLAAPAGLTRSGLARLLGRWPDAGWAGSDAPAFPLGGGADDDLLWLAPQAWAALRQRIVEALDRHHVRAPDEPGLNSARLQRMVFPARGSAQAPYWNAWIARLLDSDDGALQRSGQWLHRPGHRLELDAAEEALARQLLPLQLAGGNDPPWVRDLAAATGQREDAVRELLRKQARSGAMHQVVKDLFYPSESIAKLAGIAAALGDGRPVEAREFRDAVQLGRKRAIQILEFFDRIGYMRRVGDAHWIRPGMRWTEHGPASEA</sequence>
<dbReference type="GO" id="GO:0003924">
    <property type="term" value="F:GTPase activity"/>
    <property type="evidence" value="ECO:0007669"/>
    <property type="project" value="InterPro"/>
</dbReference>
<keyword evidence="10" id="KW-0251">Elongation factor</keyword>
<comment type="subcellular location">
    <subcellularLocation>
        <location evidence="1">Cytoplasm</location>
    </subcellularLocation>
</comment>
<dbReference type="InterPro" id="IPR015190">
    <property type="entry name" value="Elong_fac_SelB-wing-hlx_typ-2"/>
</dbReference>
<gene>
    <name evidence="10" type="primary">selB</name>
    <name evidence="10" type="ORF">GT347_11480</name>
</gene>
<dbReference type="GO" id="GO:0005525">
    <property type="term" value="F:GTP binding"/>
    <property type="evidence" value="ECO:0007669"/>
    <property type="project" value="UniProtKB-KW"/>
</dbReference>
<dbReference type="PROSITE" id="PS00301">
    <property type="entry name" value="G_TR_1"/>
    <property type="match status" value="1"/>
</dbReference>
<dbReference type="SUPFAM" id="SSF52540">
    <property type="entry name" value="P-loop containing nucleoside triphosphate hydrolases"/>
    <property type="match status" value="1"/>
</dbReference>
<dbReference type="GO" id="GO:0005829">
    <property type="term" value="C:cytosol"/>
    <property type="evidence" value="ECO:0007669"/>
    <property type="project" value="TreeGrafter"/>
</dbReference>
<evidence type="ECO:0000256" key="1">
    <source>
        <dbReference type="ARBA" id="ARBA00004496"/>
    </source>
</evidence>
<dbReference type="InterPro" id="IPR050055">
    <property type="entry name" value="EF-Tu_GTPase"/>
</dbReference>
<evidence type="ECO:0000256" key="5">
    <source>
        <dbReference type="ARBA" id="ARBA00022917"/>
    </source>
</evidence>
<dbReference type="Pfam" id="PF00009">
    <property type="entry name" value="GTP_EFTU"/>
    <property type="match status" value="1"/>
</dbReference>
<dbReference type="Gene3D" id="3.40.50.300">
    <property type="entry name" value="P-loop containing nucleotide triphosphate hydrolases"/>
    <property type="match status" value="1"/>
</dbReference>
<evidence type="ECO:0000256" key="2">
    <source>
        <dbReference type="ARBA" id="ARBA00015953"/>
    </source>
</evidence>
<dbReference type="PROSITE" id="PS51722">
    <property type="entry name" value="G_TR_2"/>
    <property type="match status" value="1"/>
</dbReference>
<dbReference type="InterPro" id="IPR036390">
    <property type="entry name" value="WH_DNA-bd_sf"/>
</dbReference>
<dbReference type="InterPro" id="IPR036388">
    <property type="entry name" value="WH-like_DNA-bd_sf"/>
</dbReference>
<dbReference type="Proteomes" id="UP000464787">
    <property type="component" value="Chromosome"/>
</dbReference>
<keyword evidence="4" id="KW-0547">Nucleotide-binding</keyword>
<dbReference type="CDD" id="cd04171">
    <property type="entry name" value="SelB"/>
    <property type="match status" value="1"/>
</dbReference>
<accession>A0A857J6C0</accession>
<keyword evidence="6" id="KW-0342">GTP-binding</keyword>
<dbReference type="Pfam" id="PF03144">
    <property type="entry name" value="GTP_EFTU_D2"/>
    <property type="match status" value="1"/>
</dbReference>
<dbReference type="RefSeq" id="WP_160552078.1">
    <property type="nucleotide sequence ID" value="NZ_CP047650.1"/>
</dbReference>
<dbReference type="CDD" id="cd15491">
    <property type="entry name" value="selB_III"/>
    <property type="match status" value="1"/>
</dbReference>
<evidence type="ECO:0000256" key="3">
    <source>
        <dbReference type="ARBA" id="ARBA00022490"/>
    </source>
</evidence>
<name>A0A857J6C0_9BURK</name>
<dbReference type="AlphaFoldDB" id="A0A857J6C0"/>
<evidence type="ECO:0000256" key="6">
    <source>
        <dbReference type="ARBA" id="ARBA00023134"/>
    </source>
</evidence>
<proteinExistence type="predicted"/>
<dbReference type="InterPro" id="IPR027417">
    <property type="entry name" value="P-loop_NTPase"/>
</dbReference>
<evidence type="ECO:0000256" key="8">
    <source>
        <dbReference type="ARBA" id="ARBA00031615"/>
    </source>
</evidence>
<keyword evidence="3" id="KW-0963">Cytoplasm</keyword>
<dbReference type="InterPro" id="IPR015191">
    <property type="entry name" value="SelB_WHD4"/>
</dbReference>
<dbReference type="PANTHER" id="PTHR43721:SF22">
    <property type="entry name" value="ELONGATION FACTOR TU, MITOCHONDRIAL"/>
    <property type="match status" value="1"/>
</dbReference>
<organism evidence="10 11">
    <name type="scientific">Xylophilus rhododendri</name>
    <dbReference type="NCBI Taxonomy" id="2697032"/>
    <lineage>
        <taxon>Bacteria</taxon>
        <taxon>Pseudomonadati</taxon>
        <taxon>Pseudomonadota</taxon>
        <taxon>Betaproteobacteria</taxon>
        <taxon>Burkholderiales</taxon>
        <taxon>Xylophilus</taxon>
    </lineage>
</organism>
<dbReference type="NCBIfam" id="TIGR00475">
    <property type="entry name" value="selB"/>
    <property type="match status" value="1"/>
</dbReference>
<dbReference type="EMBL" id="CP047650">
    <property type="protein sequence ID" value="QHI98561.1"/>
    <property type="molecule type" value="Genomic_DNA"/>
</dbReference>
<dbReference type="KEGG" id="xyk:GT347_11480"/>
<dbReference type="Gene3D" id="2.40.30.10">
    <property type="entry name" value="Translation factors"/>
    <property type="match status" value="1"/>
</dbReference>
<dbReference type="InterPro" id="IPR048931">
    <property type="entry name" value="WHD_2nd_SelB_bact"/>
</dbReference>
<dbReference type="Pfam" id="PF21214">
    <property type="entry name" value="WHD_2nd_SelB_bact"/>
    <property type="match status" value="1"/>
</dbReference>
<dbReference type="Pfam" id="PF09106">
    <property type="entry name" value="WHD_2nd_SelB"/>
    <property type="match status" value="1"/>
</dbReference>
<evidence type="ECO:0000256" key="7">
    <source>
        <dbReference type="ARBA" id="ARBA00025526"/>
    </source>
</evidence>
<evidence type="ECO:0000313" key="11">
    <source>
        <dbReference type="Proteomes" id="UP000464787"/>
    </source>
</evidence>
<dbReference type="InterPro" id="IPR004535">
    <property type="entry name" value="Transl_elong_SelB"/>
</dbReference>
<dbReference type="GO" id="GO:0003746">
    <property type="term" value="F:translation elongation factor activity"/>
    <property type="evidence" value="ECO:0007669"/>
    <property type="project" value="UniProtKB-KW"/>
</dbReference>
<feature type="domain" description="Tr-type G" evidence="9">
    <location>
        <begin position="1"/>
        <end position="177"/>
    </location>
</feature>
<dbReference type="InterPro" id="IPR057335">
    <property type="entry name" value="Beta-barrel_SelB"/>
</dbReference>
<reference evidence="10 11" key="1">
    <citation type="submission" date="2020-01" db="EMBL/GenBank/DDBJ databases">
        <title>Genome sequencing of strain KACC 21265.</title>
        <authorList>
            <person name="Heo J."/>
            <person name="Kim S.-J."/>
            <person name="Kim J.-S."/>
            <person name="Hong S.-B."/>
            <person name="Kwon S.-W."/>
        </authorList>
    </citation>
    <scope>NUCLEOTIDE SEQUENCE [LARGE SCALE GENOMIC DNA]</scope>
    <source>
        <strain evidence="10 11">KACC 21265</strain>
    </source>
</reference>
<dbReference type="GO" id="GO:0001514">
    <property type="term" value="P:selenocysteine incorporation"/>
    <property type="evidence" value="ECO:0007669"/>
    <property type="project" value="InterPro"/>
</dbReference>
<dbReference type="SUPFAM" id="SSF46785">
    <property type="entry name" value="Winged helix' DNA-binding domain"/>
    <property type="match status" value="3"/>
</dbReference>
<protein>
    <recommendedName>
        <fullName evidence="2">Selenocysteine-specific elongation factor</fullName>
    </recommendedName>
    <alternativeName>
        <fullName evidence="8">SelB translation factor</fullName>
    </alternativeName>
</protein>
<evidence type="ECO:0000259" key="9">
    <source>
        <dbReference type="PROSITE" id="PS51722"/>
    </source>
</evidence>
<dbReference type="InterPro" id="IPR009000">
    <property type="entry name" value="Transl_B-barrel_sf"/>
</dbReference>
<dbReference type="InterPro" id="IPR009001">
    <property type="entry name" value="Transl_elong_EF1A/Init_IF2_C"/>
</dbReference>
<evidence type="ECO:0000256" key="4">
    <source>
        <dbReference type="ARBA" id="ARBA00022741"/>
    </source>
</evidence>
<dbReference type="InterPro" id="IPR000795">
    <property type="entry name" value="T_Tr_GTP-bd_dom"/>
</dbReference>
<keyword evidence="11" id="KW-1185">Reference proteome</keyword>
<dbReference type="InterPro" id="IPR031157">
    <property type="entry name" value="G_TR_CS"/>
</dbReference>
<comment type="function">
    <text evidence="7">Translation factor necessary for the incorporation of selenocysteine into proteins. It probably replaces EF-Tu for the insertion of selenocysteine directed by the UGA codon. SelB binds GTP and GDP.</text>
</comment>
<dbReference type="Pfam" id="PF09107">
    <property type="entry name" value="WHD_3rd_SelB"/>
    <property type="match status" value="1"/>
</dbReference>
<dbReference type="CDD" id="cd03696">
    <property type="entry name" value="SelB_II"/>
    <property type="match status" value="1"/>
</dbReference>
<dbReference type="SUPFAM" id="SSF50465">
    <property type="entry name" value="EF-Tu/eEF-1alpha/eIF2-gamma C-terminal domain"/>
    <property type="match status" value="1"/>
</dbReference>
<evidence type="ECO:0000313" key="10">
    <source>
        <dbReference type="EMBL" id="QHI98561.1"/>
    </source>
</evidence>
<dbReference type="PANTHER" id="PTHR43721">
    <property type="entry name" value="ELONGATION FACTOR TU-RELATED"/>
    <property type="match status" value="1"/>
</dbReference>
<dbReference type="Pfam" id="PF25461">
    <property type="entry name" value="Beta-barrel_SelB"/>
    <property type="match status" value="1"/>
</dbReference>
<dbReference type="InterPro" id="IPR004161">
    <property type="entry name" value="EFTu-like_2"/>
</dbReference>